<feature type="transmembrane region" description="Helical" evidence="2">
    <location>
        <begin position="27"/>
        <end position="50"/>
    </location>
</feature>
<evidence type="ECO:0000256" key="2">
    <source>
        <dbReference type="SAM" id="Phobius"/>
    </source>
</evidence>
<dbReference type="Proteomes" id="UP000095285">
    <property type="component" value="Unassembled WGS sequence"/>
</dbReference>
<sequence length="564" mass="64009">MAFVFLGFGILLLYGFLKFTNNLHLLLAGIGSVLAALLYMINALVTVGLLRQDIIDIEKAPKQMSCIAKDDPNYFSISVISEQHGKTMEGIKELKGQPIIKIGNTSAVLIKCEDASLSTDQRLEMDQQHIIDYIREELDLDNEASSHDNSNTNYSSSNCKNRNNGDANGVVTVDSSNRYRYAPAKNNNSKSSARCNQKLQQRSTSVWSQVSSKMIPIPLIASAEIEHLSDNHRIEHLNAHFLATRKYDSLFAHSESMKLTEISFFGYNDRIPNSMKSGTIVHIARPVEILHPQHQHCLNRTAEECGIIIRRRYSKGEDNNSRHNGYEKSSDDDCIFGSFVGPIYYYNNSMPAKLENLDLAIQPELFFVEETAQNNRDYSCSGSDDSSLQQMFVIAPRSYGRRDKLQLLTFYFLRLVLIFPSFEWSLSGSKRRCYSKHDYRRGSGNIQHPSNIKHIESDDDSPSPTNYRIAVRSRQKISNLLRDRESIDPSCMPSIVAAIDSGRESDIIRKNSPKRTSSRDKKMRNKEINIAERTERVKAHGQKVEMKLNPSKTEIRLSGFCDKI</sequence>
<protein>
    <submittedName>
        <fullName evidence="4">Pecanex-like protein</fullName>
    </submittedName>
</protein>
<accession>A0A1I7VPJ3</accession>
<keyword evidence="2" id="KW-1133">Transmembrane helix</keyword>
<name>A0A1I7VPJ3_LOALO</name>
<evidence type="ECO:0000313" key="3">
    <source>
        <dbReference type="Proteomes" id="UP000095285"/>
    </source>
</evidence>
<dbReference type="WBParaSite" id="EN70_4846">
    <property type="protein sequence ID" value="EN70_4846"/>
    <property type="gene ID" value="EN70_4846"/>
</dbReference>
<reference evidence="4" key="2">
    <citation type="submission" date="2016-11" db="UniProtKB">
        <authorList>
            <consortium name="WormBaseParasite"/>
        </authorList>
    </citation>
    <scope>IDENTIFICATION</scope>
</reference>
<reference evidence="3" key="1">
    <citation type="submission" date="2012-04" db="EMBL/GenBank/DDBJ databases">
        <title>The Genome Sequence of Loa loa.</title>
        <authorList>
            <consortium name="The Broad Institute Genome Sequencing Platform"/>
            <consortium name="Broad Institute Genome Sequencing Center for Infectious Disease"/>
            <person name="Nutman T.B."/>
            <person name="Fink D.L."/>
            <person name="Russ C."/>
            <person name="Young S."/>
            <person name="Zeng Q."/>
            <person name="Gargeya S."/>
            <person name="Alvarado L."/>
            <person name="Berlin A."/>
            <person name="Chapman S.B."/>
            <person name="Chen Z."/>
            <person name="Freedman E."/>
            <person name="Gellesch M."/>
            <person name="Goldberg J."/>
            <person name="Griggs A."/>
            <person name="Gujja S."/>
            <person name="Heilman E.R."/>
            <person name="Heiman D."/>
            <person name="Howarth C."/>
            <person name="Mehta T."/>
            <person name="Neiman D."/>
            <person name="Pearson M."/>
            <person name="Roberts A."/>
            <person name="Saif S."/>
            <person name="Shea T."/>
            <person name="Shenoy N."/>
            <person name="Sisk P."/>
            <person name="Stolte C."/>
            <person name="Sykes S."/>
            <person name="White J."/>
            <person name="Yandava C."/>
            <person name="Haas B."/>
            <person name="Henn M.R."/>
            <person name="Nusbaum C."/>
            <person name="Birren B."/>
        </authorList>
    </citation>
    <scope>NUCLEOTIDE SEQUENCE [LARGE SCALE GENOMIC DNA]</scope>
</reference>
<dbReference type="AlphaFoldDB" id="A0A1I7VPJ3"/>
<feature type="compositionally biased region" description="Polar residues" evidence="1">
    <location>
        <begin position="147"/>
        <end position="166"/>
    </location>
</feature>
<keyword evidence="3" id="KW-1185">Reference proteome</keyword>
<feature type="region of interest" description="Disordered" evidence="1">
    <location>
        <begin position="143"/>
        <end position="168"/>
    </location>
</feature>
<proteinExistence type="predicted"/>
<evidence type="ECO:0000256" key="1">
    <source>
        <dbReference type="SAM" id="MobiDB-lite"/>
    </source>
</evidence>
<organism evidence="3 4">
    <name type="scientific">Loa loa</name>
    <name type="common">Eye worm</name>
    <name type="synonym">Filaria loa</name>
    <dbReference type="NCBI Taxonomy" id="7209"/>
    <lineage>
        <taxon>Eukaryota</taxon>
        <taxon>Metazoa</taxon>
        <taxon>Ecdysozoa</taxon>
        <taxon>Nematoda</taxon>
        <taxon>Chromadorea</taxon>
        <taxon>Rhabditida</taxon>
        <taxon>Spirurina</taxon>
        <taxon>Spiruromorpha</taxon>
        <taxon>Filarioidea</taxon>
        <taxon>Onchocercidae</taxon>
        <taxon>Loa</taxon>
    </lineage>
</organism>
<feature type="region of interest" description="Disordered" evidence="1">
    <location>
        <begin position="439"/>
        <end position="464"/>
    </location>
</feature>
<keyword evidence="2" id="KW-0472">Membrane</keyword>
<evidence type="ECO:0000313" key="4">
    <source>
        <dbReference type="WBParaSite" id="EN70_4846"/>
    </source>
</evidence>
<keyword evidence="2" id="KW-0812">Transmembrane</keyword>